<evidence type="ECO:0000256" key="2">
    <source>
        <dbReference type="ARBA" id="ARBA00022729"/>
    </source>
</evidence>
<comment type="similarity">
    <text evidence="4">Belongs to the bacterial secretin family.</text>
</comment>
<reference evidence="11" key="1">
    <citation type="submission" date="2022-08" db="EMBL/GenBank/DDBJ databases">
        <title>Draft genome sequencing of Roseisolibacter agri AW1220.</title>
        <authorList>
            <person name="Tobiishi Y."/>
            <person name="Tonouchi A."/>
        </authorList>
    </citation>
    <scope>NUCLEOTIDE SEQUENCE</scope>
    <source>
        <strain evidence="11">AW1220</strain>
    </source>
</reference>
<keyword evidence="12" id="KW-1185">Reference proteome</keyword>
<protein>
    <recommendedName>
        <fullName evidence="13">Type IV pilus biogenesis and competence protein PilQ</fullName>
    </recommendedName>
</protein>
<keyword evidence="2 7" id="KW-0732">Signal</keyword>
<dbReference type="AlphaFoldDB" id="A0AA37QCQ8"/>
<feature type="domain" description="NolW-like" evidence="9">
    <location>
        <begin position="320"/>
        <end position="422"/>
    </location>
</feature>
<dbReference type="RefSeq" id="WP_284352331.1">
    <property type="nucleotide sequence ID" value="NZ_BRXS01000007.1"/>
</dbReference>
<evidence type="ECO:0000256" key="6">
    <source>
        <dbReference type="SAM" id="MobiDB-lite"/>
    </source>
</evidence>
<feature type="domain" description="Type II/III secretion system secretin-like" evidence="8">
    <location>
        <begin position="532"/>
        <end position="696"/>
    </location>
</feature>
<evidence type="ECO:0000256" key="3">
    <source>
        <dbReference type="ARBA" id="ARBA00023136"/>
    </source>
</evidence>
<evidence type="ECO:0000256" key="5">
    <source>
        <dbReference type="RuleBase" id="RU004004"/>
    </source>
</evidence>
<gene>
    <name evidence="11" type="ORF">rosag_44150</name>
</gene>
<feature type="domain" description="AMIN" evidence="10">
    <location>
        <begin position="60"/>
        <end position="153"/>
    </location>
</feature>
<keyword evidence="3" id="KW-0472">Membrane</keyword>
<feature type="signal peptide" evidence="7">
    <location>
        <begin position="1"/>
        <end position="20"/>
    </location>
</feature>
<organism evidence="11 12">
    <name type="scientific">Roseisolibacter agri</name>
    <dbReference type="NCBI Taxonomy" id="2014610"/>
    <lineage>
        <taxon>Bacteria</taxon>
        <taxon>Pseudomonadati</taxon>
        <taxon>Gemmatimonadota</taxon>
        <taxon>Gemmatimonadia</taxon>
        <taxon>Gemmatimonadales</taxon>
        <taxon>Gemmatimonadaceae</taxon>
        <taxon>Roseisolibacter</taxon>
    </lineage>
</organism>
<comment type="subcellular location">
    <subcellularLocation>
        <location evidence="5">Cell outer membrane</location>
    </subcellularLocation>
    <subcellularLocation>
        <location evidence="1">Membrane</location>
    </subcellularLocation>
</comment>
<evidence type="ECO:0008006" key="13">
    <source>
        <dbReference type="Google" id="ProtNLM"/>
    </source>
</evidence>
<evidence type="ECO:0000259" key="10">
    <source>
        <dbReference type="Pfam" id="PF11741"/>
    </source>
</evidence>
<evidence type="ECO:0000259" key="9">
    <source>
        <dbReference type="Pfam" id="PF03958"/>
    </source>
</evidence>
<dbReference type="InterPro" id="IPR038591">
    <property type="entry name" value="NolW-like_sf"/>
</dbReference>
<dbReference type="InterPro" id="IPR005644">
    <property type="entry name" value="NolW-like"/>
</dbReference>
<dbReference type="Gene3D" id="2.60.40.3500">
    <property type="match status" value="1"/>
</dbReference>
<dbReference type="GO" id="GO:0009279">
    <property type="term" value="C:cell outer membrane"/>
    <property type="evidence" value="ECO:0007669"/>
    <property type="project" value="UniProtKB-SubCell"/>
</dbReference>
<proteinExistence type="inferred from homology"/>
<sequence length="709" mass="74540">MRGVGSLLTAAVTAATPALASVPATTVRAPITLVAITNPIARHTPALDARAAVTGVSVVAGDNAAAAVLIRIDREVTVQDFVLDGPRRVVLDLNGATLAVAGGARYDGASRGGVKNVRLAQFKAGVVRVVVELDGPRTYRVERVDGAVRLVVQGESGAAFAPWQAGRPTDSYVAAAPAAPSEPAPRRETPAPAVTVPATAAPAPQQREAERVAERETRAQKEQREAVARDGARLTVTYQDADIRDVVAAFAAFSGRTIIVGKDVVGNITAEIKDQPWDVALRALLRSQGLALSEDGKNGIITVDSYKNLASNRATEPVATQIIDINYAKADSLVPLIQTLLSRECAPGDVAAAAAAQQAKNPGQATSMSSNQGDQKGVPMGCVVRGAVTADRSTNKLLISDVPSNIPEIVARVRELDVRTPQVAIKAKILFVNRTGLEDIGVSYDLGTGTQQFFQQLVQRIDPSTRKPMDTNGDGVPDAMGGGDPFPGDRIALGGNALSALANANTALQPSALNLIYSATLGRFQLTSFVNALQQSELADVQSEPSIVTLNNRPAEIFVGQQVPIRVIDASSGAAFGGGQPRATVRLEEAGIRLSVVPQVTNNRRIVLDVSAENSDAQLSTTDVGVVFNRQRAENRVLVGDGETAAIGGLTVTKTFTVKTGIPFLVDLPFVGRLFGQTRSEERKQDLLILVTPYILDEGEPAPIPAPRR</sequence>
<dbReference type="InterPro" id="IPR001775">
    <property type="entry name" value="GspD/PilQ"/>
</dbReference>
<dbReference type="EMBL" id="BRXS01000007">
    <property type="protein sequence ID" value="GLC27902.1"/>
    <property type="molecule type" value="Genomic_DNA"/>
</dbReference>
<dbReference type="Gene3D" id="3.30.1370.130">
    <property type="match status" value="1"/>
</dbReference>
<dbReference type="Pfam" id="PF00263">
    <property type="entry name" value="Secretin"/>
    <property type="match status" value="1"/>
</dbReference>
<evidence type="ECO:0000313" key="11">
    <source>
        <dbReference type="EMBL" id="GLC27902.1"/>
    </source>
</evidence>
<evidence type="ECO:0000259" key="8">
    <source>
        <dbReference type="Pfam" id="PF00263"/>
    </source>
</evidence>
<dbReference type="Pfam" id="PF03958">
    <property type="entry name" value="Secretin_N"/>
    <property type="match status" value="1"/>
</dbReference>
<comment type="caution">
    <text evidence="11">The sequence shown here is derived from an EMBL/GenBank/DDBJ whole genome shotgun (WGS) entry which is preliminary data.</text>
</comment>
<feature type="compositionally biased region" description="Low complexity" evidence="6">
    <location>
        <begin position="190"/>
        <end position="206"/>
    </location>
</feature>
<keyword evidence="5" id="KW-0813">Transport</keyword>
<evidence type="ECO:0000313" key="12">
    <source>
        <dbReference type="Proteomes" id="UP001161325"/>
    </source>
</evidence>
<dbReference type="Pfam" id="PF11741">
    <property type="entry name" value="AMIN"/>
    <property type="match status" value="1"/>
</dbReference>
<dbReference type="PANTHER" id="PTHR30604:SF1">
    <property type="entry name" value="DNA UTILIZATION PROTEIN HOFQ"/>
    <property type="match status" value="1"/>
</dbReference>
<feature type="compositionally biased region" description="Basic and acidic residues" evidence="6">
    <location>
        <begin position="207"/>
        <end position="226"/>
    </location>
</feature>
<dbReference type="InterPro" id="IPR021731">
    <property type="entry name" value="AMIN_dom"/>
</dbReference>
<dbReference type="GO" id="GO:0009306">
    <property type="term" value="P:protein secretion"/>
    <property type="evidence" value="ECO:0007669"/>
    <property type="project" value="InterPro"/>
</dbReference>
<dbReference type="PANTHER" id="PTHR30604">
    <property type="entry name" value="PROTEIN TRANSPORT PROTEIN HOFQ"/>
    <property type="match status" value="1"/>
</dbReference>
<dbReference type="InterPro" id="IPR051808">
    <property type="entry name" value="Type_IV_pilus_biogenesis"/>
</dbReference>
<feature type="chain" id="PRO_5041205551" description="Type IV pilus biogenesis and competence protein PilQ" evidence="7">
    <location>
        <begin position="21"/>
        <end position="709"/>
    </location>
</feature>
<feature type="region of interest" description="Disordered" evidence="6">
    <location>
        <begin position="174"/>
        <end position="226"/>
    </location>
</feature>
<evidence type="ECO:0000256" key="7">
    <source>
        <dbReference type="SAM" id="SignalP"/>
    </source>
</evidence>
<evidence type="ECO:0000256" key="4">
    <source>
        <dbReference type="RuleBase" id="RU004003"/>
    </source>
</evidence>
<dbReference type="Gene3D" id="3.30.1370.120">
    <property type="match status" value="1"/>
</dbReference>
<dbReference type="InterPro" id="IPR004846">
    <property type="entry name" value="T2SS/T3SS_dom"/>
</dbReference>
<accession>A0AA37QCQ8</accession>
<name>A0AA37QCQ8_9BACT</name>
<dbReference type="Proteomes" id="UP001161325">
    <property type="component" value="Unassembled WGS sequence"/>
</dbReference>
<evidence type="ECO:0000256" key="1">
    <source>
        <dbReference type="ARBA" id="ARBA00004370"/>
    </source>
</evidence>
<dbReference type="PRINTS" id="PR00811">
    <property type="entry name" value="BCTERIALGSPD"/>
</dbReference>